<evidence type="ECO:0000313" key="5">
    <source>
        <dbReference type="EMBL" id="SDO30865.1"/>
    </source>
</evidence>
<dbReference type="EMBL" id="FNIZ01000004">
    <property type="protein sequence ID" value="SDO30865.1"/>
    <property type="molecule type" value="Genomic_DNA"/>
</dbReference>
<dbReference type="OrthoDB" id="9779102at2"/>
<sequence>MRKLTFFSLLAVLFLSACNEEAGAAQPEETKEKETAVEEQIETEENVTVDEKEETEQARTETFPLTGEATAEKADHRALSVMVNNHPKARPQSGLSQADIVYEVLAEGQITRFLALFHSDIPDTIGPVRSARPYYFEIADGFDALYTYHGASTSINQQVAGSGVDYLDGAMYDNNGWLFERSSDRAAPHNSYLLTEGVEQAVANKGYDESGEPEALPFAEEGSFEGTPVDDVQITYGSRTNVSFTYDAAKEQFLRSSDGEPTIDRLNEERVAVENVWIIEADHRIIDNAGRRAIDLTSGGNGYLLQKGQMKEVEWKNVDGRLLPYKDGSPLAFTPGKTWVNIIPGNAAVESE</sequence>
<evidence type="ECO:0008006" key="7">
    <source>
        <dbReference type="Google" id="ProtNLM"/>
    </source>
</evidence>
<proteinExistence type="predicted"/>
<dbReference type="InterPro" id="IPR035328">
    <property type="entry name" value="DUF3048_C"/>
</dbReference>
<feature type="compositionally biased region" description="Acidic residues" evidence="1">
    <location>
        <begin position="37"/>
        <end position="54"/>
    </location>
</feature>
<dbReference type="InterPro" id="IPR023158">
    <property type="entry name" value="YerB-like_sf"/>
</dbReference>
<name>A0A1H0IHM4_HALAD</name>
<feature type="chain" id="PRO_5011690344" description="Lipoprotein YerB" evidence="2">
    <location>
        <begin position="25"/>
        <end position="352"/>
    </location>
</feature>
<dbReference type="STRING" id="240303.SAMN05421677_10483"/>
<feature type="domain" description="DUF3048" evidence="3">
    <location>
        <begin position="65"/>
        <end position="207"/>
    </location>
</feature>
<dbReference type="Proteomes" id="UP000198860">
    <property type="component" value="Unassembled WGS sequence"/>
</dbReference>
<keyword evidence="6" id="KW-1185">Reference proteome</keyword>
<evidence type="ECO:0000256" key="2">
    <source>
        <dbReference type="SAM" id="SignalP"/>
    </source>
</evidence>
<dbReference type="Gene3D" id="3.50.90.10">
    <property type="entry name" value="YerB-like"/>
    <property type="match status" value="1"/>
</dbReference>
<dbReference type="Pfam" id="PF11258">
    <property type="entry name" value="DUF3048"/>
    <property type="match status" value="1"/>
</dbReference>
<dbReference type="InterPro" id="IPR021416">
    <property type="entry name" value="DUF3048_N"/>
</dbReference>
<evidence type="ECO:0000259" key="3">
    <source>
        <dbReference type="Pfam" id="PF11258"/>
    </source>
</evidence>
<keyword evidence="2" id="KW-0732">Signal</keyword>
<reference evidence="6" key="1">
    <citation type="submission" date="2016-10" db="EMBL/GenBank/DDBJ databases">
        <authorList>
            <person name="Varghese N."/>
            <person name="Submissions S."/>
        </authorList>
    </citation>
    <scope>NUCLEOTIDE SEQUENCE [LARGE SCALE GENOMIC DNA]</scope>
    <source>
        <strain evidence="6">CGMCC 1.3703</strain>
    </source>
</reference>
<gene>
    <name evidence="5" type="ORF">SAMN05421677_10483</name>
</gene>
<dbReference type="SUPFAM" id="SSF159774">
    <property type="entry name" value="YerB-like"/>
    <property type="match status" value="1"/>
</dbReference>
<protein>
    <recommendedName>
        <fullName evidence="7">Lipoprotein YerB</fullName>
    </recommendedName>
</protein>
<dbReference type="PROSITE" id="PS51257">
    <property type="entry name" value="PROKAR_LIPOPROTEIN"/>
    <property type="match status" value="1"/>
</dbReference>
<evidence type="ECO:0000256" key="1">
    <source>
        <dbReference type="SAM" id="MobiDB-lite"/>
    </source>
</evidence>
<organism evidence="5 6">
    <name type="scientific">Halobacillus aidingensis</name>
    <dbReference type="NCBI Taxonomy" id="240303"/>
    <lineage>
        <taxon>Bacteria</taxon>
        <taxon>Bacillati</taxon>
        <taxon>Bacillota</taxon>
        <taxon>Bacilli</taxon>
        <taxon>Bacillales</taxon>
        <taxon>Bacillaceae</taxon>
        <taxon>Halobacillus</taxon>
    </lineage>
</organism>
<feature type="region of interest" description="Disordered" evidence="1">
    <location>
        <begin position="22"/>
        <end position="59"/>
    </location>
</feature>
<dbReference type="AlphaFoldDB" id="A0A1H0IHM4"/>
<evidence type="ECO:0000259" key="4">
    <source>
        <dbReference type="Pfam" id="PF17479"/>
    </source>
</evidence>
<feature type="signal peptide" evidence="2">
    <location>
        <begin position="1"/>
        <end position="24"/>
    </location>
</feature>
<dbReference type="Pfam" id="PF17479">
    <property type="entry name" value="DUF3048_C"/>
    <property type="match status" value="1"/>
</dbReference>
<evidence type="ECO:0000313" key="6">
    <source>
        <dbReference type="Proteomes" id="UP000198860"/>
    </source>
</evidence>
<accession>A0A1H0IHM4</accession>
<feature type="domain" description="DUF3048" evidence="4">
    <location>
        <begin position="232"/>
        <end position="340"/>
    </location>
</feature>